<dbReference type="InterPro" id="IPR016185">
    <property type="entry name" value="PreATP-grasp_dom_sf"/>
</dbReference>
<keyword evidence="4 13" id="KW-0436">Ligase</keyword>
<evidence type="ECO:0000256" key="1">
    <source>
        <dbReference type="ARBA" id="ARBA00001936"/>
    </source>
</evidence>
<evidence type="ECO:0000256" key="14">
    <source>
        <dbReference type="PROSITE-ProRule" id="PRU00409"/>
    </source>
</evidence>
<comment type="function">
    <text evidence="13">Cell wall formation.</text>
</comment>
<accession>A0ABS9MHI2</accession>
<dbReference type="PROSITE" id="PS00843">
    <property type="entry name" value="DALA_DALA_LIGASE_1"/>
    <property type="match status" value="1"/>
</dbReference>
<dbReference type="SUPFAM" id="SSF56059">
    <property type="entry name" value="Glutathione synthetase ATP-binding domain-like"/>
    <property type="match status" value="1"/>
</dbReference>
<dbReference type="SUPFAM" id="SSF52440">
    <property type="entry name" value="PreATP-grasp domain"/>
    <property type="match status" value="1"/>
</dbReference>
<gene>
    <name evidence="16" type="primary">vanG</name>
    <name evidence="13" type="synonym">ddl</name>
    <name evidence="16" type="ORF">L0P57_04930</name>
</gene>
<evidence type="ECO:0000256" key="13">
    <source>
        <dbReference type="HAMAP-Rule" id="MF_00047"/>
    </source>
</evidence>
<organism evidence="16 17">
    <name type="scientific">Anaeromassilibacillus senegalensis</name>
    <dbReference type="NCBI Taxonomy" id="1673717"/>
    <lineage>
        <taxon>Bacteria</taxon>
        <taxon>Bacillati</taxon>
        <taxon>Bacillota</taxon>
        <taxon>Clostridia</taxon>
        <taxon>Eubacteriales</taxon>
        <taxon>Acutalibacteraceae</taxon>
        <taxon>Anaeromassilibacillus</taxon>
    </lineage>
</organism>
<proteinExistence type="inferred from homology"/>
<comment type="subcellular location">
    <subcellularLocation>
        <location evidence="13">Cytoplasm</location>
    </subcellularLocation>
</comment>
<evidence type="ECO:0000256" key="11">
    <source>
        <dbReference type="ARBA" id="ARBA00023211"/>
    </source>
</evidence>
<keyword evidence="13" id="KW-0963">Cytoplasm</keyword>
<dbReference type="EC" id="6.3.2.4" evidence="13"/>
<keyword evidence="17" id="KW-1185">Reference proteome</keyword>
<dbReference type="Gene3D" id="3.30.1490.20">
    <property type="entry name" value="ATP-grasp fold, A domain"/>
    <property type="match status" value="1"/>
</dbReference>
<evidence type="ECO:0000313" key="16">
    <source>
        <dbReference type="EMBL" id="MCG4610271.1"/>
    </source>
</evidence>
<evidence type="ECO:0000256" key="8">
    <source>
        <dbReference type="ARBA" id="ARBA00022842"/>
    </source>
</evidence>
<sequence length="383" mass="42312">MNTFHRTTVAPSPDDLTNLSQHLHTSQTPLECSERRKKLAILFGGCSTEYSVSLQSAYSVITHIDSSAYACIWIGLHPHTGQWFWYRGDPERILNDSWFSEDFCIPIFPSTDQSIHGFHYMDNGILQTVSLDAALPILHGKNGEDGTVQGLLELAGIPVVGCDLLSSAVCMNKEMAHRLVAAEGIAVPLSFLIRPPFNRESLQQAAETLGYPLFVKPVRSGSSFGITKVHAVEDLFPAIEHAFLHDSAVLLEETIPGFEVGCAILGTDHLTVGAVDEIELSGGFFNYTEKYTLKHAKIHVPARISDHKAEEIQAVAKKIFRILGCNGFARVDLFLTPEGRIYFNEVNTIPGFTSHSRYPNMLKEIGLSFTEVIQRLLETGVSI</sequence>
<dbReference type="RefSeq" id="WP_237966573.1">
    <property type="nucleotide sequence ID" value="NZ_JAKNHQ010000005.1"/>
</dbReference>
<evidence type="ECO:0000256" key="4">
    <source>
        <dbReference type="ARBA" id="ARBA00022598"/>
    </source>
</evidence>
<feature type="domain" description="ATP-grasp" evidence="15">
    <location>
        <begin position="177"/>
        <end position="378"/>
    </location>
</feature>
<comment type="cofactor">
    <cofactor evidence="2">
        <name>Mg(2+)</name>
        <dbReference type="ChEBI" id="CHEBI:18420"/>
    </cofactor>
</comment>
<dbReference type="NCBIfam" id="NF002528">
    <property type="entry name" value="PRK01966.1-4"/>
    <property type="match status" value="1"/>
</dbReference>
<dbReference type="InterPro" id="IPR013815">
    <property type="entry name" value="ATP_grasp_subdomain_1"/>
</dbReference>
<comment type="similarity">
    <text evidence="3 13">Belongs to the D-alanine--D-alanine ligase family.</text>
</comment>
<evidence type="ECO:0000256" key="6">
    <source>
        <dbReference type="ARBA" id="ARBA00022741"/>
    </source>
</evidence>
<dbReference type="InterPro" id="IPR011127">
    <property type="entry name" value="Dala_Dala_lig_N"/>
</dbReference>
<dbReference type="InterPro" id="IPR011761">
    <property type="entry name" value="ATP-grasp"/>
</dbReference>
<dbReference type="EMBL" id="JAKNHQ010000005">
    <property type="protein sequence ID" value="MCG4610271.1"/>
    <property type="molecule type" value="Genomic_DNA"/>
</dbReference>
<dbReference type="Gene3D" id="3.30.470.20">
    <property type="entry name" value="ATP-grasp fold, B domain"/>
    <property type="match status" value="1"/>
</dbReference>
<dbReference type="PANTHER" id="PTHR23132:SF25">
    <property type="entry name" value="D-ALANINE--D-ALANINE LIGASE A"/>
    <property type="match status" value="1"/>
</dbReference>
<comment type="catalytic activity">
    <reaction evidence="13">
        <text>2 D-alanine + ATP = D-alanyl-D-alanine + ADP + phosphate + H(+)</text>
        <dbReference type="Rhea" id="RHEA:11224"/>
        <dbReference type="ChEBI" id="CHEBI:15378"/>
        <dbReference type="ChEBI" id="CHEBI:30616"/>
        <dbReference type="ChEBI" id="CHEBI:43474"/>
        <dbReference type="ChEBI" id="CHEBI:57416"/>
        <dbReference type="ChEBI" id="CHEBI:57822"/>
        <dbReference type="ChEBI" id="CHEBI:456216"/>
        <dbReference type="EC" id="6.3.2.4"/>
    </reaction>
</comment>
<protein>
    <recommendedName>
        <fullName evidence="13">D-alanine--D-alanine ligase</fullName>
        <ecNumber evidence="13">6.3.2.4</ecNumber>
    </recommendedName>
    <alternativeName>
        <fullName evidence="13">D-Ala-D-Ala ligase</fullName>
    </alternativeName>
    <alternativeName>
        <fullName evidence="13">D-alanylalanine synthetase</fullName>
    </alternativeName>
</protein>
<comment type="cofactor">
    <cofactor evidence="1">
        <name>Mn(2+)</name>
        <dbReference type="ChEBI" id="CHEBI:29035"/>
    </cofactor>
</comment>
<dbReference type="PIRSF" id="PIRSF039102">
    <property type="entry name" value="Ddl/VanB"/>
    <property type="match status" value="1"/>
</dbReference>
<keyword evidence="7 14" id="KW-0067">ATP-binding</keyword>
<comment type="caution">
    <text evidence="16">The sequence shown here is derived from an EMBL/GenBank/DDBJ whole genome shotgun (WGS) entry which is preliminary data.</text>
</comment>
<dbReference type="NCBIfam" id="NF000091">
    <property type="entry name" value="D_ala_D_ser_VanG"/>
    <property type="match status" value="1"/>
</dbReference>
<evidence type="ECO:0000256" key="7">
    <source>
        <dbReference type="ARBA" id="ARBA00022840"/>
    </source>
</evidence>
<evidence type="ECO:0000256" key="2">
    <source>
        <dbReference type="ARBA" id="ARBA00001946"/>
    </source>
</evidence>
<name>A0ABS9MHI2_9FIRM</name>
<dbReference type="PANTHER" id="PTHR23132">
    <property type="entry name" value="D-ALANINE--D-ALANINE LIGASE"/>
    <property type="match status" value="1"/>
</dbReference>
<evidence type="ECO:0000256" key="9">
    <source>
        <dbReference type="ARBA" id="ARBA00022960"/>
    </source>
</evidence>
<evidence type="ECO:0000313" key="17">
    <source>
        <dbReference type="Proteomes" id="UP001298681"/>
    </source>
</evidence>
<keyword evidence="12 13" id="KW-0961">Cell wall biogenesis/degradation</keyword>
<evidence type="ECO:0000259" key="15">
    <source>
        <dbReference type="PROSITE" id="PS50975"/>
    </source>
</evidence>
<dbReference type="InterPro" id="IPR005905">
    <property type="entry name" value="D_ala_D_ala"/>
</dbReference>
<dbReference type="Gene3D" id="3.40.50.20">
    <property type="match status" value="1"/>
</dbReference>
<reference evidence="16 17" key="1">
    <citation type="submission" date="2022-01" db="EMBL/GenBank/DDBJ databases">
        <title>Collection of gut derived symbiotic bacterial strains cultured from healthy donors.</title>
        <authorList>
            <person name="Lin H."/>
            <person name="Kohout C."/>
            <person name="Waligurski E."/>
            <person name="Pamer E.G."/>
        </authorList>
    </citation>
    <scope>NUCLEOTIDE SEQUENCE [LARGE SCALE GENOMIC DNA]</scope>
    <source>
        <strain evidence="16 17">DFI.7.58</strain>
    </source>
</reference>
<dbReference type="PROSITE" id="PS50975">
    <property type="entry name" value="ATP_GRASP"/>
    <property type="match status" value="1"/>
</dbReference>
<dbReference type="HAMAP" id="MF_00047">
    <property type="entry name" value="Dala_Dala_lig"/>
    <property type="match status" value="1"/>
</dbReference>
<keyword evidence="11" id="KW-0464">Manganese</keyword>
<dbReference type="NCBIfam" id="TIGR01205">
    <property type="entry name" value="D_ala_D_alaTIGR"/>
    <property type="match status" value="1"/>
</dbReference>
<dbReference type="InterPro" id="IPR000291">
    <property type="entry name" value="D-Ala_lig_Van_CS"/>
</dbReference>
<dbReference type="Proteomes" id="UP001298681">
    <property type="component" value="Unassembled WGS sequence"/>
</dbReference>
<evidence type="ECO:0000256" key="5">
    <source>
        <dbReference type="ARBA" id="ARBA00022723"/>
    </source>
</evidence>
<dbReference type="PROSITE" id="PS00844">
    <property type="entry name" value="DALA_DALA_LIGASE_2"/>
    <property type="match status" value="1"/>
</dbReference>
<comment type="pathway">
    <text evidence="13">Cell wall biogenesis; peptidoglycan biosynthesis.</text>
</comment>
<keyword evidence="6 14" id="KW-0547">Nucleotide-binding</keyword>
<evidence type="ECO:0000256" key="10">
    <source>
        <dbReference type="ARBA" id="ARBA00022984"/>
    </source>
</evidence>
<keyword evidence="10 13" id="KW-0573">Peptidoglycan synthesis</keyword>
<dbReference type="InterPro" id="IPR011095">
    <property type="entry name" value="Dala_Dala_lig_C"/>
</dbReference>
<dbReference type="GO" id="GO:0160222">
    <property type="term" value="F:D-alanine-D-serine ligase activity"/>
    <property type="evidence" value="ECO:0007669"/>
    <property type="project" value="UniProtKB-EC"/>
</dbReference>
<dbReference type="Pfam" id="PF07478">
    <property type="entry name" value="Dala_Dala_lig_C"/>
    <property type="match status" value="1"/>
</dbReference>
<keyword evidence="8" id="KW-0460">Magnesium</keyword>
<keyword evidence="9 13" id="KW-0133">Cell shape</keyword>
<keyword evidence="5" id="KW-0479">Metal-binding</keyword>
<evidence type="ECO:0000256" key="12">
    <source>
        <dbReference type="ARBA" id="ARBA00023316"/>
    </source>
</evidence>
<evidence type="ECO:0000256" key="3">
    <source>
        <dbReference type="ARBA" id="ARBA00010871"/>
    </source>
</evidence>
<dbReference type="Pfam" id="PF01820">
    <property type="entry name" value="Dala_Dala_lig_N"/>
    <property type="match status" value="1"/>
</dbReference>